<accession>A0ABP0XQT5</accession>
<keyword evidence="2" id="KW-1185">Reference proteome</keyword>
<evidence type="ECO:0000313" key="2">
    <source>
        <dbReference type="Proteomes" id="UP001642487"/>
    </source>
</evidence>
<name>A0ABP0XQT5_9ROSI</name>
<dbReference type="Proteomes" id="UP001642487">
    <property type="component" value="Chromosome 1"/>
</dbReference>
<gene>
    <name evidence="1" type="ORF">CITCOLO1_LOCUS437</name>
</gene>
<dbReference type="EMBL" id="OZ021735">
    <property type="protein sequence ID" value="CAK9308917.1"/>
    <property type="molecule type" value="Genomic_DNA"/>
</dbReference>
<proteinExistence type="predicted"/>
<organism evidence="1 2">
    <name type="scientific">Citrullus colocynthis</name>
    <name type="common">colocynth</name>
    <dbReference type="NCBI Taxonomy" id="252529"/>
    <lineage>
        <taxon>Eukaryota</taxon>
        <taxon>Viridiplantae</taxon>
        <taxon>Streptophyta</taxon>
        <taxon>Embryophyta</taxon>
        <taxon>Tracheophyta</taxon>
        <taxon>Spermatophyta</taxon>
        <taxon>Magnoliopsida</taxon>
        <taxon>eudicotyledons</taxon>
        <taxon>Gunneridae</taxon>
        <taxon>Pentapetalae</taxon>
        <taxon>rosids</taxon>
        <taxon>fabids</taxon>
        <taxon>Cucurbitales</taxon>
        <taxon>Cucurbitaceae</taxon>
        <taxon>Benincaseae</taxon>
        <taxon>Citrullus</taxon>
    </lineage>
</organism>
<evidence type="ECO:0000313" key="1">
    <source>
        <dbReference type="EMBL" id="CAK9308917.1"/>
    </source>
</evidence>
<sequence length="109" mass="12044">MIRVRFMLPLNLDIASHTATRWAWSLTLARRTRRMANRARTAPAAWILHTPTSILLTRRVAIVATAAASSRVAVIAGVLCIRQTLAYLTLSYGVVHNFFIGKAKAMNGL</sequence>
<protein>
    <submittedName>
        <fullName evidence="1">Uncharacterized protein</fullName>
    </submittedName>
</protein>
<reference evidence="1 2" key="1">
    <citation type="submission" date="2024-03" db="EMBL/GenBank/DDBJ databases">
        <authorList>
            <person name="Gkanogiannis A."/>
            <person name="Becerra Lopez-Lavalle L."/>
        </authorList>
    </citation>
    <scope>NUCLEOTIDE SEQUENCE [LARGE SCALE GENOMIC DNA]</scope>
</reference>